<feature type="non-terminal residue" evidence="5">
    <location>
        <position position="1"/>
    </location>
</feature>
<evidence type="ECO:0000256" key="3">
    <source>
        <dbReference type="SAM" id="MobiDB-lite"/>
    </source>
</evidence>
<feature type="non-terminal residue" evidence="5">
    <location>
        <position position="175"/>
    </location>
</feature>
<feature type="domain" description="J" evidence="4">
    <location>
        <begin position="106"/>
        <end position="173"/>
    </location>
</feature>
<feature type="region of interest" description="Disordered" evidence="3">
    <location>
        <begin position="27"/>
        <end position="50"/>
    </location>
</feature>
<dbReference type="Gene3D" id="1.10.287.110">
    <property type="entry name" value="DnaJ domain"/>
    <property type="match status" value="1"/>
</dbReference>
<evidence type="ECO:0000256" key="2">
    <source>
        <dbReference type="SAM" id="Coils"/>
    </source>
</evidence>
<reference evidence="5 6" key="1">
    <citation type="submission" date="2011-02" db="EMBL/GenBank/DDBJ databases">
        <title>The Genome Sequence of Sphaeroforma arctica JP610.</title>
        <authorList>
            <consortium name="The Broad Institute Genome Sequencing Platform"/>
            <person name="Russ C."/>
            <person name="Cuomo C."/>
            <person name="Young S.K."/>
            <person name="Zeng Q."/>
            <person name="Gargeya S."/>
            <person name="Alvarado L."/>
            <person name="Berlin A."/>
            <person name="Chapman S.B."/>
            <person name="Chen Z."/>
            <person name="Freedman E."/>
            <person name="Gellesch M."/>
            <person name="Goldberg J."/>
            <person name="Griggs A."/>
            <person name="Gujja S."/>
            <person name="Heilman E."/>
            <person name="Heiman D."/>
            <person name="Howarth C."/>
            <person name="Mehta T."/>
            <person name="Neiman D."/>
            <person name="Pearson M."/>
            <person name="Roberts A."/>
            <person name="Saif S."/>
            <person name="Shea T."/>
            <person name="Shenoy N."/>
            <person name="Sisk P."/>
            <person name="Stolte C."/>
            <person name="Sykes S."/>
            <person name="White J."/>
            <person name="Yandava C."/>
            <person name="Burger G."/>
            <person name="Gray M.W."/>
            <person name="Holland P.W.H."/>
            <person name="King N."/>
            <person name="Lang F.B.F."/>
            <person name="Roger A.J."/>
            <person name="Ruiz-Trillo I."/>
            <person name="Haas B."/>
            <person name="Nusbaum C."/>
            <person name="Birren B."/>
        </authorList>
    </citation>
    <scope>NUCLEOTIDE SEQUENCE [LARGE SCALE GENOMIC DNA]</scope>
    <source>
        <strain evidence="5 6">JP610</strain>
    </source>
</reference>
<evidence type="ECO:0000313" key="5">
    <source>
        <dbReference type="EMBL" id="KNC72740.1"/>
    </source>
</evidence>
<dbReference type="SMART" id="SM00271">
    <property type="entry name" value="DnaJ"/>
    <property type="match status" value="1"/>
</dbReference>
<dbReference type="SUPFAM" id="SSF46565">
    <property type="entry name" value="Chaperone J-domain"/>
    <property type="match status" value="1"/>
</dbReference>
<dbReference type="InterPro" id="IPR051948">
    <property type="entry name" value="Hsp70_co-chaperone_J-domain"/>
</dbReference>
<dbReference type="GO" id="GO:0036503">
    <property type="term" value="P:ERAD pathway"/>
    <property type="evidence" value="ECO:0007669"/>
    <property type="project" value="TreeGrafter"/>
</dbReference>
<feature type="region of interest" description="Disordered" evidence="3">
    <location>
        <begin position="1"/>
        <end position="20"/>
    </location>
</feature>
<dbReference type="PROSITE" id="PS50076">
    <property type="entry name" value="DNAJ_2"/>
    <property type="match status" value="1"/>
</dbReference>
<dbReference type="PANTHER" id="PTHR44360:SF1">
    <property type="entry name" value="DNAJ HOMOLOG SUBFAMILY B MEMBER 9"/>
    <property type="match status" value="1"/>
</dbReference>
<name>A0A0L0F7P2_9EUKA</name>
<dbReference type="RefSeq" id="XP_014146642.1">
    <property type="nucleotide sequence ID" value="XM_014291167.1"/>
</dbReference>
<dbReference type="GeneID" id="25915203"/>
<dbReference type="GO" id="GO:0051787">
    <property type="term" value="F:misfolded protein binding"/>
    <property type="evidence" value="ECO:0007669"/>
    <property type="project" value="TreeGrafter"/>
</dbReference>
<dbReference type="STRING" id="667725.A0A0L0F7P2"/>
<protein>
    <recommendedName>
        <fullName evidence="4">J domain-containing protein</fullName>
    </recommendedName>
</protein>
<dbReference type="eggNOG" id="KOG0712">
    <property type="taxonomic scope" value="Eukaryota"/>
</dbReference>
<dbReference type="PRINTS" id="PR00625">
    <property type="entry name" value="JDOMAIN"/>
</dbReference>
<dbReference type="InterPro" id="IPR018253">
    <property type="entry name" value="DnaJ_domain_CS"/>
</dbReference>
<gene>
    <name evidence="5" type="ORF">SARC_14699</name>
</gene>
<feature type="coiled-coil region" evidence="2">
    <location>
        <begin position="70"/>
        <end position="104"/>
    </location>
</feature>
<dbReference type="GO" id="GO:0005783">
    <property type="term" value="C:endoplasmic reticulum"/>
    <property type="evidence" value="ECO:0007669"/>
    <property type="project" value="TreeGrafter"/>
</dbReference>
<evidence type="ECO:0000256" key="1">
    <source>
        <dbReference type="ARBA" id="ARBA00023186"/>
    </source>
</evidence>
<dbReference type="GO" id="GO:0051087">
    <property type="term" value="F:protein-folding chaperone binding"/>
    <property type="evidence" value="ECO:0007669"/>
    <property type="project" value="TreeGrafter"/>
</dbReference>
<organism evidence="5 6">
    <name type="scientific">Sphaeroforma arctica JP610</name>
    <dbReference type="NCBI Taxonomy" id="667725"/>
    <lineage>
        <taxon>Eukaryota</taxon>
        <taxon>Ichthyosporea</taxon>
        <taxon>Ichthyophonida</taxon>
        <taxon>Sphaeroforma</taxon>
    </lineage>
</organism>
<feature type="compositionally biased region" description="Low complexity" evidence="3">
    <location>
        <begin position="27"/>
        <end position="36"/>
    </location>
</feature>
<dbReference type="InterPro" id="IPR001623">
    <property type="entry name" value="DnaJ_domain"/>
</dbReference>
<dbReference type="Proteomes" id="UP000054560">
    <property type="component" value="Unassembled WGS sequence"/>
</dbReference>
<dbReference type="AlphaFoldDB" id="A0A0L0F7P2"/>
<dbReference type="OrthoDB" id="442087at2759"/>
<keyword evidence="1" id="KW-0143">Chaperone</keyword>
<dbReference type="CDD" id="cd06257">
    <property type="entry name" value="DnaJ"/>
    <property type="match status" value="1"/>
</dbReference>
<dbReference type="PANTHER" id="PTHR44360">
    <property type="entry name" value="DNAJ HOMOLOG SUBFAMILY B MEMBER 9"/>
    <property type="match status" value="1"/>
</dbReference>
<proteinExistence type="predicted"/>
<dbReference type="PROSITE" id="PS00636">
    <property type="entry name" value="DNAJ_1"/>
    <property type="match status" value="1"/>
</dbReference>
<keyword evidence="2" id="KW-0175">Coiled coil</keyword>
<accession>A0A0L0F7P2</accession>
<dbReference type="Pfam" id="PF00226">
    <property type="entry name" value="DnaJ"/>
    <property type="match status" value="1"/>
</dbReference>
<evidence type="ECO:0000313" key="6">
    <source>
        <dbReference type="Proteomes" id="UP000054560"/>
    </source>
</evidence>
<dbReference type="InterPro" id="IPR036869">
    <property type="entry name" value="J_dom_sf"/>
</dbReference>
<evidence type="ECO:0000259" key="4">
    <source>
        <dbReference type="PROSITE" id="PS50076"/>
    </source>
</evidence>
<keyword evidence="6" id="KW-1185">Reference proteome</keyword>
<sequence length="175" mass="19133">TPGYGSADVQQASQATVPKAHVANTNVVNSVSPNTPHRSKVENVTSPDVRTTHTTSVLERKENVKNVSVAQQANTEHVEFTDMLAGLEDEFRTLQAQQGTLEKAQSYYEIMGLTKHFTPTELKKNYRKLAMTYHPDKNIGREAAGAAKIFALVAEAYQILSDARLRAAYDVGGTA</sequence>
<dbReference type="EMBL" id="KQ246572">
    <property type="protein sequence ID" value="KNC72740.1"/>
    <property type="molecule type" value="Genomic_DNA"/>
</dbReference>